<comment type="caution">
    <text evidence="1">The sequence shown here is derived from an EMBL/GenBank/DDBJ whole genome shotgun (WGS) entry which is preliminary data.</text>
</comment>
<dbReference type="EMBL" id="CACVBS010000044">
    <property type="protein sequence ID" value="CAA7264329.1"/>
    <property type="molecule type" value="Genomic_DNA"/>
</dbReference>
<name>A0A8S0VRP5_CYCAE</name>
<protein>
    <submittedName>
        <fullName evidence="1">Uncharacterized protein</fullName>
    </submittedName>
</protein>
<proteinExistence type="predicted"/>
<dbReference type="AlphaFoldDB" id="A0A8S0VRP5"/>
<sequence length="320" mass="36739">MLAIRSMPSLRTLQLSNITSLDPEMLLGDQRTEVSNNLEKITLRGRVTYEHISLARLRRMGMAPAPSKITCAEIYGHSCWYLNLLLRLLHEFPSPPTYFPCLKSLKVSYDEQEEDVMWDFIKRSAKTLETLEFRHMGEYNKYEHPVVTYHTPGKPVFSDWTMPVYYYYYTRCLSDFVALRNLKFRTGTGNSPRPREIIDLILNVLDSTTPACGLLSLEVNLDVMSLQPGVTSTLADPDVESCWKRLEQMLLGPHFPNLRSVKITIMVGRFYRELTRHRNRFSPAVSLEDNGGIAERTVPSLLACPRIDTSFIVTVHNLCI</sequence>
<dbReference type="Proteomes" id="UP000467700">
    <property type="component" value="Unassembled WGS sequence"/>
</dbReference>
<organism evidence="1 2">
    <name type="scientific">Cyclocybe aegerita</name>
    <name type="common">Black poplar mushroom</name>
    <name type="synonym">Agrocybe aegerita</name>
    <dbReference type="NCBI Taxonomy" id="1973307"/>
    <lineage>
        <taxon>Eukaryota</taxon>
        <taxon>Fungi</taxon>
        <taxon>Dikarya</taxon>
        <taxon>Basidiomycota</taxon>
        <taxon>Agaricomycotina</taxon>
        <taxon>Agaricomycetes</taxon>
        <taxon>Agaricomycetidae</taxon>
        <taxon>Agaricales</taxon>
        <taxon>Agaricineae</taxon>
        <taxon>Bolbitiaceae</taxon>
        <taxon>Cyclocybe</taxon>
    </lineage>
</organism>
<keyword evidence="2" id="KW-1185">Reference proteome</keyword>
<evidence type="ECO:0000313" key="1">
    <source>
        <dbReference type="EMBL" id="CAA7264329.1"/>
    </source>
</evidence>
<gene>
    <name evidence="1" type="ORF">AAE3_LOCUS6640</name>
</gene>
<accession>A0A8S0VRP5</accession>
<reference evidence="1 2" key="1">
    <citation type="submission" date="2020-01" db="EMBL/GenBank/DDBJ databases">
        <authorList>
            <person name="Gupta K D."/>
        </authorList>
    </citation>
    <scope>NUCLEOTIDE SEQUENCE [LARGE SCALE GENOMIC DNA]</scope>
</reference>
<evidence type="ECO:0000313" key="2">
    <source>
        <dbReference type="Proteomes" id="UP000467700"/>
    </source>
</evidence>